<dbReference type="Proteomes" id="UP000815325">
    <property type="component" value="Unassembled WGS sequence"/>
</dbReference>
<sequence>MAQLRDVLCYCRDHCNGDLKQCADGLCKCMHVFCVCSLLGSAYTLCQGSACPFEHNGQRIIRPRVVRDWLLLWNVGTGQLTFAQMLL</sequence>
<comment type="caution">
    <text evidence="1">The sequence shown here is derived from an EMBL/GenBank/DDBJ whole genome shotgun (WGS) entry which is preliminary data.</text>
</comment>
<dbReference type="EMBL" id="MU069711">
    <property type="protein sequence ID" value="KAF5835338.1"/>
    <property type="molecule type" value="Genomic_DNA"/>
</dbReference>
<proteinExistence type="predicted"/>
<evidence type="ECO:0000313" key="1">
    <source>
        <dbReference type="EMBL" id="KAF5835338.1"/>
    </source>
</evidence>
<gene>
    <name evidence="1" type="ORF">DUNSADRAFT_7570</name>
</gene>
<name>A0ABQ7GL51_DUNSA</name>
<reference evidence="1" key="1">
    <citation type="submission" date="2017-08" db="EMBL/GenBank/DDBJ databases">
        <authorList>
            <person name="Polle J.E."/>
            <person name="Barry K."/>
            <person name="Cushman J."/>
            <person name="Schmutz J."/>
            <person name="Tran D."/>
            <person name="Hathwaick L.T."/>
            <person name="Yim W.C."/>
            <person name="Jenkins J."/>
            <person name="Mckie-Krisberg Z.M."/>
            <person name="Prochnik S."/>
            <person name="Lindquist E."/>
            <person name="Dockter R.B."/>
            <person name="Adam C."/>
            <person name="Molina H."/>
            <person name="Bunkerborg J."/>
            <person name="Jin E."/>
            <person name="Buchheim M."/>
            <person name="Magnuson J."/>
        </authorList>
    </citation>
    <scope>NUCLEOTIDE SEQUENCE</scope>
    <source>
        <strain evidence="1">CCAP 19/18</strain>
    </source>
</reference>
<organism evidence="1 2">
    <name type="scientific">Dunaliella salina</name>
    <name type="common">Green alga</name>
    <name type="synonym">Protococcus salinus</name>
    <dbReference type="NCBI Taxonomy" id="3046"/>
    <lineage>
        <taxon>Eukaryota</taxon>
        <taxon>Viridiplantae</taxon>
        <taxon>Chlorophyta</taxon>
        <taxon>core chlorophytes</taxon>
        <taxon>Chlorophyceae</taxon>
        <taxon>CS clade</taxon>
        <taxon>Chlamydomonadales</taxon>
        <taxon>Dunaliellaceae</taxon>
        <taxon>Dunaliella</taxon>
    </lineage>
</organism>
<protein>
    <submittedName>
        <fullName evidence="1">Uncharacterized protein</fullName>
    </submittedName>
</protein>
<evidence type="ECO:0000313" key="2">
    <source>
        <dbReference type="Proteomes" id="UP000815325"/>
    </source>
</evidence>
<keyword evidence="2" id="KW-1185">Reference proteome</keyword>
<accession>A0ABQ7GL51</accession>